<dbReference type="SUPFAM" id="SSF49899">
    <property type="entry name" value="Concanavalin A-like lectins/glucanases"/>
    <property type="match status" value="1"/>
</dbReference>
<dbReference type="EMBL" id="CP159837">
    <property type="protein sequence ID" value="XCM38571.1"/>
    <property type="molecule type" value="Genomic_DNA"/>
</dbReference>
<evidence type="ECO:0000313" key="1">
    <source>
        <dbReference type="EMBL" id="XCM38571.1"/>
    </source>
</evidence>
<dbReference type="Pfam" id="PF13385">
    <property type="entry name" value="Laminin_G_3"/>
    <property type="match status" value="1"/>
</dbReference>
<dbReference type="InterPro" id="IPR013320">
    <property type="entry name" value="ConA-like_dom_sf"/>
</dbReference>
<organism evidence="1">
    <name type="scientific">Planktothricoides raciborskii GIHE-MW2</name>
    <dbReference type="NCBI Taxonomy" id="2792601"/>
    <lineage>
        <taxon>Bacteria</taxon>
        <taxon>Bacillati</taxon>
        <taxon>Cyanobacteriota</taxon>
        <taxon>Cyanophyceae</taxon>
        <taxon>Oscillatoriophycideae</taxon>
        <taxon>Oscillatoriales</taxon>
        <taxon>Oscillatoriaceae</taxon>
        <taxon>Planktothricoides</taxon>
    </lineage>
</organism>
<name>A0AAU8JKL4_9CYAN</name>
<dbReference type="RefSeq" id="WP_054469508.1">
    <property type="nucleotide sequence ID" value="NZ_CP159837.1"/>
</dbReference>
<dbReference type="AlphaFoldDB" id="A0AAU8JKL4"/>
<reference evidence="1" key="1">
    <citation type="submission" date="2024-07" db="EMBL/GenBank/DDBJ databases">
        <authorList>
            <person name="Kim Y.J."/>
            <person name="Jeong J.Y."/>
        </authorList>
    </citation>
    <scope>NUCLEOTIDE SEQUENCE</scope>
    <source>
        <strain evidence="1">GIHE-MW2</strain>
    </source>
</reference>
<dbReference type="Gene3D" id="2.60.120.430">
    <property type="entry name" value="Galactose-binding lectin"/>
    <property type="match status" value="1"/>
</dbReference>
<protein>
    <submittedName>
        <fullName evidence="1">LamG domain-containing protein</fullName>
    </submittedName>
</protein>
<dbReference type="Gene3D" id="2.60.120.200">
    <property type="match status" value="1"/>
</dbReference>
<gene>
    <name evidence="1" type="ORF">ABWT76_001427</name>
</gene>
<accession>A0AAU8JKL4</accession>
<proteinExistence type="predicted"/>
<sequence>MTLTGQFEVLATAETGIDFTNSQGSPVAYTFTSSGTWTSDANNPHLECTAEGIASLHPLIQDGLKQGWPDMANYTKYPKNVVYGLVAQNLTTGEVTDIGKKATIVLKPGQTLRFLMNDLFWDYGNNKGSIKVDWSGMTLVPKVMLFDGDKDYVTLPAISVNFAGGLTIEAWVWYDAFRCWSRVIDLGNGAQSDNIVLANAGTTAKLDLSVYKGSSGQDFTSPSAVLELGKWMHLAGTLDSAGNAVLYKNGLPVASGKLLVPNNINRTKNYIGKSNWTADQDFQGKMAEVRVWNRVRTQAEIQADMSKRITGKEPGLVGCWPLNEVRVEGSALKVADLTGNFTGTLTGAVLVEDSTLPVH</sequence>